<dbReference type="OrthoDB" id="413079at2759"/>
<protein>
    <submittedName>
        <fullName evidence="7">Bypass of stop codon protein 6</fullName>
    </submittedName>
</protein>
<dbReference type="FunFam" id="1.20.1250.20:FF:000286">
    <property type="entry name" value="MFS efflux transporter"/>
    <property type="match status" value="1"/>
</dbReference>
<gene>
    <name evidence="7" type="ORF">GQ607_015658</name>
</gene>
<dbReference type="Pfam" id="PF07690">
    <property type="entry name" value="MFS_1"/>
    <property type="match status" value="2"/>
</dbReference>
<dbReference type="InterPro" id="IPR011701">
    <property type="entry name" value="MFS"/>
</dbReference>
<evidence type="ECO:0000256" key="1">
    <source>
        <dbReference type="ARBA" id="ARBA00004141"/>
    </source>
</evidence>
<feature type="transmembrane region" description="Helical" evidence="5">
    <location>
        <begin position="164"/>
        <end position="188"/>
    </location>
</feature>
<accession>A0A8H3ZKP2</accession>
<dbReference type="InterPro" id="IPR020846">
    <property type="entry name" value="MFS_dom"/>
</dbReference>
<comment type="caution">
    <text evidence="7">The sequence shown here is derived from an EMBL/GenBank/DDBJ whole genome shotgun (WGS) entry which is preliminary data.</text>
</comment>
<feature type="transmembrane region" description="Helical" evidence="5">
    <location>
        <begin position="62"/>
        <end position="85"/>
    </location>
</feature>
<organism evidence="7 8">
    <name type="scientific">Colletotrichum asianum</name>
    <dbReference type="NCBI Taxonomy" id="702518"/>
    <lineage>
        <taxon>Eukaryota</taxon>
        <taxon>Fungi</taxon>
        <taxon>Dikarya</taxon>
        <taxon>Ascomycota</taxon>
        <taxon>Pezizomycotina</taxon>
        <taxon>Sordariomycetes</taxon>
        <taxon>Hypocreomycetidae</taxon>
        <taxon>Glomerellales</taxon>
        <taxon>Glomerellaceae</taxon>
        <taxon>Colletotrichum</taxon>
        <taxon>Colletotrichum gloeosporioides species complex</taxon>
    </lineage>
</organism>
<dbReference type="SUPFAM" id="SSF103473">
    <property type="entry name" value="MFS general substrate transporter"/>
    <property type="match status" value="1"/>
</dbReference>
<evidence type="ECO:0000259" key="6">
    <source>
        <dbReference type="PROSITE" id="PS50850"/>
    </source>
</evidence>
<feature type="transmembrane region" description="Helical" evidence="5">
    <location>
        <begin position="293"/>
        <end position="313"/>
    </location>
</feature>
<sequence length="409" mass="44198">MATSTSHESDVAATEVVAAESISRPLKNRFRLGCSCLLNFINGLNDAAPGALIPFMERYYSIGYTIVSLIFVGNAVGFIMGAALLEPLTTKFGRARLLILSQTTMAVAYTPVLLQAPYPAVIFGFFLTGFAISINIALTNTFCSSLTDIVRALGAISASYGRAVMGMVLHFALGPSNFSVVFSAWSFWRYAQERESDNATNIDMPTLSSAEPRIQMPKSVAILKSRTVLLGAFFIFAYQDAEVSIAGWVVSFLIDSRQADPDTIGFVSSGFWAGITVGRFLMFVFKSKVNERLFVYLATVGAVVFELLVWLVPNIIGPVISVAIVGLLLGPIYPCAISLFMQDLPRSQRVKSMGIISALGSSGGAFAPFSTGLLAQEKGSWTLHPMAIGLFCIMVGCWLGTTSKRKREE</sequence>
<feature type="transmembrane region" description="Helical" evidence="5">
    <location>
        <begin position="263"/>
        <end position="281"/>
    </location>
</feature>
<keyword evidence="4 5" id="KW-0472">Membrane</keyword>
<feature type="transmembrane region" description="Helical" evidence="5">
    <location>
        <begin position="319"/>
        <end position="341"/>
    </location>
</feature>
<dbReference type="AlphaFoldDB" id="A0A8H3ZKP2"/>
<keyword evidence="8" id="KW-1185">Reference proteome</keyword>
<dbReference type="GO" id="GO:0016020">
    <property type="term" value="C:membrane"/>
    <property type="evidence" value="ECO:0007669"/>
    <property type="project" value="UniProtKB-SubCell"/>
</dbReference>
<feature type="transmembrane region" description="Helical" evidence="5">
    <location>
        <begin position="97"/>
        <end position="114"/>
    </location>
</feature>
<dbReference type="Proteomes" id="UP000434172">
    <property type="component" value="Unassembled WGS sequence"/>
</dbReference>
<evidence type="ECO:0000256" key="5">
    <source>
        <dbReference type="SAM" id="Phobius"/>
    </source>
</evidence>
<dbReference type="EMBL" id="WOWK01000137">
    <property type="protein sequence ID" value="KAF0317141.1"/>
    <property type="molecule type" value="Genomic_DNA"/>
</dbReference>
<evidence type="ECO:0000256" key="3">
    <source>
        <dbReference type="ARBA" id="ARBA00022989"/>
    </source>
</evidence>
<feature type="transmembrane region" description="Helical" evidence="5">
    <location>
        <begin position="120"/>
        <end position="143"/>
    </location>
</feature>
<proteinExistence type="predicted"/>
<dbReference type="PANTHER" id="PTHR23514">
    <property type="entry name" value="BYPASS OF STOP CODON PROTEIN 6"/>
    <property type="match status" value="1"/>
</dbReference>
<keyword evidence="2 5" id="KW-0812">Transmembrane</keyword>
<reference evidence="7 8" key="1">
    <citation type="submission" date="2019-12" db="EMBL/GenBank/DDBJ databases">
        <title>A genome sequence resource for the geographically widespread anthracnose pathogen Colletotrichum asianum.</title>
        <authorList>
            <person name="Meng Y."/>
        </authorList>
    </citation>
    <scope>NUCLEOTIDE SEQUENCE [LARGE SCALE GENOMIC DNA]</scope>
    <source>
        <strain evidence="7 8">ICMP 18580</strain>
    </source>
</reference>
<feature type="transmembrane region" description="Helical" evidence="5">
    <location>
        <begin position="353"/>
        <end position="375"/>
    </location>
</feature>
<dbReference type="PANTHER" id="PTHR23514:SF6">
    <property type="entry name" value="MAJOR FACILITATOR SUPERFAMILY (MFS) PROFILE DOMAIN-CONTAINING PROTEIN"/>
    <property type="match status" value="1"/>
</dbReference>
<feature type="transmembrane region" description="Helical" evidence="5">
    <location>
        <begin position="381"/>
        <end position="401"/>
    </location>
</feature>
<keyword evidence="3 5" id="KW-1133">Transmembrane helix</keyword>
<evidence type="ECO:0000313" key="8">
    <source>
        <dbReference type="Proteomes" id="UP000434172"/>
    </source>
</evidence>
<evidence type="ECO:0000256" key="4">
    <source>
        <dbReference type="ARBA" id="ARBA00023136"/>
    </source>
</evidence>
<dbReference type="PROSITE" id="PS50850">
    <property type="entry name" value="MFS"/>
    <property type="match status" value="1"/>
</dbReference>
<comment type="subcellular location">
    <subcellularLocation>
        <location evidence="1">Membrane</location>
        <topology evidence="1">Multi-pass membrane protein</topology>
    </subcellularLocation>
</comment>
<dbReference type="GO" id="GO:0022857">
    <property type="term" value="F:transmembrane transporter activity"/>
    <property type="evidence" value="ECO:0007669"/>
    <property type="project" value="InterPro"/>
</dbReference>
<dbReference type="Gene3D" id="1.20.1250.20">
    <property type="entry name" value="MFS general substrate transporter like domains"/>
    <property type="match status" value="2"/>
</dbReference>
<name>A0A8H3ZKP2_9PEZI</name>
<dbReference type="InterPro" id="IPR036259">
    <property type="entry name" value="MFS_trans_sf"/>
</dbReference>
<evidence type="ECO:0000256" key="2">
    <source>
        <dbReference type="ARBA" id="ARBA00022692"/>
    </source>
</evidence>
<feature type="domain" description="Major facilitator superfamily (MFS) profile" evidence="6">
    <location>
        <begin position="225"/>
        <end position="409"/>
    </location>
</feature>
<evidence type="ECO:0000313" key="7">
    <source>
        <dbReference type="EMBL" id="KAF0317141.1"/>
    </source>
</evidence>
<dbReference type="InterPro" id="IPR051788">
    <property type="entry name" value="MFS_Transporter"/>
</dbReference>